<proteinExistence type="predicted"/>
<name>A0A645IKZ3_9ZZZZ</name>
<accession>A0A645IKZ3</accession>
<protein>
    <recommendedName>
        <fullName evidence="2">Cell division protein DivIVA</fullName>
    </recommendedName>
</protein>
<sequence length="154" mass="17330">MIAQLQNYEYKAKRYEDVSAQLGEIILEANQRAAETVTQAQVQAEQIKKNAMTASQKITAEMSLMRNEISTVRTQLEDLMKTFTMRLDEIDHMLLEVVPAGADDVIAEVAQAARDEQDTAEPETPETPVKPCDKARIREEKILNQSFFRGAATI</sequence>
<organism evidence="1">
    <name type="scientific">bioreactor metagenome</name>
    <dbReference type="NCBI Taxonomy" id="1076179"/>
    <lineage>
        <taxon>unclassified sequences</taxon>
        <taxon>metagenomes</taxon>
        <taxon>ecological metagenomes</taxon>
    </lineage>
</organism>
<reference evidence="1" key="1">
    <citation type="submission" date="2019-08" db="EMBL/GenBank/DDBJ databases">
        <authorList>
            <person name="Kucharzyk K."/>
            <person name="Murdoch R.W."/>
            <person name="Higgins S."/>
            <person name="Loffler F."/>
        </authorList>
    </citation>
    <scope>NUCLEOTIDE SEQUENCE</scope>
</reference>
<comment type="caution">
    <text evidence="1">The sequence shown here is derived from an EMBL/GenBank/DDBJ whole genome shotgun (WGS) entry which is preliminary data.</text>
</comment>
<dbReference type="AlphaFoldDB" id="A0A645IKZ3"/>
<dbReference type="EMBL" id="VSSQ01117645">
    <property type="protein sequence ID" value="MPN51985.1"/>
    <property type="molecule type" value="Genomic_DNA"/>
</dbReference>
<evidence type="ECO:0000313" key="1">
    <source>
        <dbReference type="EMBL" id="MPN51985.1"/>
    </source>
</evidence>
<gene>
    <name evidence="1" type="ORF">SDC9_199637</name>
</gene>
<evidence type="ECO:0008006" key="2">
    <source>
        <dbReference type="Google" id="ProtNLM"/>
    </source>
</evidence>